<evidence type="ECO:0000256" key="4">
    <source>
        <dbReference type="PIRSR" id="PIRSR001221-2"/>
    </source>
</evidence>
<keyword evidence="2" id="KW-0378">Hydrolase</keyword>
<evidence type="ECO:0000313" key="7">
    <source>
        <dbReference type="Proteomes" id="UP000308652"/>
    </source>
</evidence>
<dbReference type="Proteomes" id="UP000308652">
    <property type="component" value="Unassembled WGS sequence"/>
</dbReference>
<dbReference type="AlphaFoldDB" id="A0A5C3MA73"/>
<sequence>MIFTLKSWSNVHQRACAWKEKSRQQQIESLPVVYSEPLSSSEEKIHALSISELVYQCRSGLISPSEIMSTYGKKALSAQKATNCVSDIMFLEALAIPSVANWSRGVDSDSTNTADTGQDRPLLGVPISIKDTVDIQGHDTTIGFSRNVGKPAKSSAAIVNLLQDAGALIHAKTTVPTALLAIETNSDVFGHTSNPYNHAYTCGGSTGGGAALVASGGSKIEIGTDIGGSVRIPAHFCGIWSLKGSAGRFPRWGSAAPTDGLEGIEIIASPMAGNLNDLAEFWERVIRCKPWVYDHTCIPLPWRALNLREDGRRLKWGIIWEDGTIPPAPACRRALSLVISALRKQGHEVVNFEPPDIVGCLLLGYQLLFSDGGQQILNLLSPSERLGTPAKSVIDLLRLPRFFKRLLSFSTRKTDPLATAFAQILHKKTVVEERELVVARDRYRAKWHEKWTEEGLDLVLTVPHALPAFEHGASAKATLVSAGYNFIFSVLDYTAGVLPVTVVDRVADALPQGFFSSRQYTSMNGASQGAYSVYDAKKMHGLPVGVQIVGKRLEEEKVLEGMKIIEAALREQGTVFSGKPAL</sequence>
<organism evidence="6 7">
    <name type="scientific">Crucibulum laeve</name>
    <dbReference type="NCBI Taxonomy" id="68775"/>
    <lineage>
        <taxon>Eukaryota</taxon>
        <taxon>Fungi</taxon>
        <taxon>Dikarya</taxon>
        <taxon>Basidiomycota</taxon>
        <taxon>Agaricomycotina</taxon>
        <taxon>Agaricomycetes</taxon>
        <taxon>Agaricomycetidae</taxon>
        <taxon>Agaricales</taxon>
        <taxon>Agaricineae</taxon>
        <taxon>Nidulariaceae</taxon>
        <taxon>Crucibulum</taxon>
    </lineage>
</organism>
<dbReference type="STRING" id="68775.A0A5C3MA73"/>
<feature type="active site" description="Charge relay system" evidence="3">
    <location>
        <position position="130"/>
    </location>
</feature>
<dbReference type="OrthoDB" id="6428749at2759"/>
<dbReference type="InterPro" id="IPR023631">
    <property type="entry name" value="Amidase_dom"/>
</dbReference>
<dbReference type="Gene3D" id="3.90.1300.10">
    <property type="entry name" value="Amidase signature (AS) domain"/>
    <property type="match status" value="1"/>
</dbReference>
<dbReference type="PANTHER" id="PTHR46072:SF10">
    <property type="entry name" value="ACETAMIDASE"/>
    <property type="match status" value="1"/>
</dbReference>
<gene>
    <name evidence="6" type="ORF">BDQ12DRAFT_396434</name>
</gene>
<feature type="active site" description="Acyl-ester intermediate" evidence="3">
    <location>
        <position position="229"/>
    </location>
</feature>
<dbReference type="PANTHER" id="PTHR46072">
    <property type="entry name" value="AMIDASE-RELATED-RELATED"/>
    <property type="match status" value="1"/>
</dbReference>
<evidence type="ECO:0000256" key="2">
    <source>
        <dbReference type="ARBA" id="ARBA00022801"/>
    </source>
</evidence>
<comment type="similarity">
    <text evidence="1">Belongs to the amidase family.</text>
</comment>
<dbReference type="EMBL" id="ML213594">
    <property type="protein sequence ID" value="TFK41787.1"/>
    <property type="molecule type" value="Genomic_DNA"/>
</dbReference>
<dbReference type="InterPro" id="IPR036928">
    <property type="entry name" value="AS_sf"/>
</dbReference>
<evidence type="ECO:0000256" key="1">
    <source>
        <dbReference type="ARBA" id="ARBA00009199"/>
    </source>
</evidence>
<dbReference type="Pfam" id="PF01425">
    <property type="entry name" value="Amidase"/>
    <property type="match status" value="1"/>
</dbReference>
<dbReference type="PIRSF" id="PIRSF001221">
    <property type="entry name" value="Amidase_fungi"/>
    <property type="match status" value="1"/>
</dbReference>
<proteinExistence type="inferred from homology"/>
<protein>
    <submittedName>
        <fullName evidence="6">Amidase signature domain-containing protein</fullName>
    </submittedName>
</protein>
<feature type="binding site" evidence="4">
    <location>
        <position position="179"/>
    </location>
    <ligand>
        <name>substrate</name>
    </ligand>
</feature>
<reference evidence="6 7" key="1">
    <citation type="journal article" date="2019" name="Nat. Ecol. Evol.">
        <title>Megaphylogeny resolves global patterns of mushroom evolution.</title>
        <authorList>
            <person name="Varga T."/>
            <person name="Krizsan K."/>
            <person name="Foldi C."/>
            <person name="Dima B."/>
            <person name="Sanchez-Garcia M."/>
            <person name="Sanchez-Ramirez S."/>
            <person name="Szollosi G.J."/>
            <person name="Szarkandi J.G."/>
            <person name="Papp V."/>
            <person name="Albert L."/>
            <person name="Andreopoulos W."/>
            <person name="Angelini C."/>
            <person name="Antonin V."/>
            <person name="Barry K.W."/>
            <person name="Bougher N.L."/>
            <person name="Buchanan P."/>
            <person name="Buyck B."/>
            <person name="Bense V."/>
            <person name="Catcheside P."/>
            <person name="Chovatia M."/>
            <person name="Cooper J."/>
            <person name="Damon W."/>
            <person name="Desjardin D."/>
            <person name="Finy P."/>
            <person name="Geml J."/>
            <person name="Haridas S."/>
            <person name="Hughes K."/>
            <person name="Justo A."/>
            <person name="Karasinski D."/>
            <person name="Kautmanova I."/>
            <person name="Kiss B."/>
            <person name="Kocsube S."/>
            <person name="Kotiranta H."/>
            <person name="LaButti K.M."/>
            <person name="Lechner B.E."/>
            <person name="Liimatainen K."/>
            <person name="Lipzen A."/>
            <person name="Lukacs Z."/>
            <person name="Mihaltcheva S."/>
            <person name="Morgado L.N."/>
            <person name="Niskanen T."/>
            <person name="Noordeloos M.E."/>
            <person name="Ohm R.A."/>
            <person name="Ortiz-Santana B."/>
            <person name="Ovrebo C."/>
            <person name="Racz N."/>
            <person name="Riley R."/>
            <person name="Savchenko A."/>
            <person name="Shiryaev A."/>
            <person name="Soop K."/>
            <person name="Spirin V."/>
            <person name="Szebenyi C."/>
            <person name="Tomsovsky M."/>
            <person name="Tulloss R.E."/>
            <person name="Uehling J."/>
            <person name="Grigoriev I.V."/>
            <person name="Vagvolgyi C."/>
            <person name="Papp T."/>
            <person name="Martin F.M."/>
            <person name="Miettinen O."/>
            <person name="Hibbett D.S."/>
            <person name="Nagy L.G."/>
        </authorList>
    </citation>
    <scope>NUCLEOTIDE SEQUENCE [LARGE SCALE GENOMIC DNA]</scope>
    <source>
        <strain evidence="6 7">CBS 166.37</strain>
    </source>
</reference>
<dbReference type="GO" id="GO:0016787">
    <property type="term" value="F:hydrolase activity"/>
    <property type="evidence" value="ECO:0007669"/>
    <property type="project" value="UniProtKB-KW"/>
</dbReference>
<dbReference type="SUPFAM" id="SSF75304">
    <property type="entry name" value="Amidase signature (AS) enzymes"/>
    <property type="match status" value="1"/>
</dbReference>
<evidence type="ECO:0000259" key="5">
    <source>
        <dbReference type="Pfam" id="PF01425"/>
    </source>
</evidence>
<feature type="binding site" evidence="4">
    <location>
        <begin position="226"/>
        <end position="229"/>
    </location>
    <ligand>
        <name>substrate</name>
    </ligand>
</feature>
<evidence type="ECO:0000313" key="6">
    <source>
        <dbReference type="EMBL" id="TFK41787.1"/>
    </source>
</evidence>
<accession>A0A5C3MA73</accession>
<feature type="domain" description="Amidase" evidence="5">
    <location>
        <begin position="66"/>
        <end position="559"/>
    </location>
</feature>
<name>A0A5C3MA73_9AGAR</name>
<feature type="binding site" evidence="4">
    <location>
        <position position="205"/>
    </location>
    <ligand>
        <name>substrate</name>
    </ligand>
</feature>
<keyword evidence="7" id="KW-1185">Reference proteome</keyword>
<evidence type="ECO:0000256" key="3">
    <source>
        <dbReference type="PIRSR" id="PIRSR001221-1"/>
    </source>
</evidence>
<feature type="active site" description="Charge relay system" evidence="3">
    <location>
        <position position="205"/>
    </location>
</feature>